<dbReference type="Proteomes" id="UP000317078">
    <property type="component" value="Unassembled WGS sequence"/>
</dbReference>
<name>A0A502EV71_9PROT</name>
<keyword evidence="2" id="KW-1185">Reference proteome</keyword>
<comment type="caution">
    <text evidence="1">The sequence shown here is derived from an EMBL/GenBank/DDBJ whole genome shotgun (WGS) entry which is preliminary data.</text>
</comment>
<evidence type="ECO:0000313" key="2">
    <source>
        <dbReference type="Proteomes" id="UP000317078"/>
    </source>
</evidence>
<dbReference type="EMBL" id="RCZP01000068">
    <property type="protein sequence ID" value="TPG40974.1"/>
    <property type="molecule type" value="Genomic_DNA"/>
</dbReference>
<dbReference type="OrthoDB" id="9784936at2"/>
<protein>
    <submittedName>
        <fullName evidence="1">Uncharacterized protein</fullName>
    </submittedName>
</protein>
<proteinExistence type="predicted"/>
<sequence length="100" mass="11469">MHLAARVPTEVTGDEPFASIIRRSYADLFAERQKWYDLVWWTRSAYHMNEARARGHAEVEARYGNQFMESFTSNDWIVANGNLMALSWALGAEWNKAGAT</sequence>
<organism evidence="1 2">
    <name type="scientific">Muricoccus nepalensis</name>
    <dbReference type="NCBI Taxonomy" id="1854500"/>
    <lineage>
        <taxon>Bacteria</taxon>
        <taxon>Pseudomonadati</taxon>
        <taxon>Pseudomonadota</taxon>
        <taxon>Alphaproteobacteria</taxon>
        <taxon>Acetobacterales</taxon>
        <taxon>Roseomonadaceae</taxon>
        <taxon>Muricoccus</taxon>
    </lineage>
</organism>
<gene>
    <name evidence="1" type="ORF">EAH89_28850</name>
</gene>
<accession>A0A502EV71</accession>
<evidence type="ECO:0000313" key="1">
    <source>
        <dbReference type="EMBL" id="TPG40974.1"/>
    </source>
</evidence>
<reference evidence="1 2" key="1">
    <citation type="journal article" date="2019" name="Environ. Microbiol.">
        <title>Species interactions and distinct microbial communities in high Arctic permafrost affected cryosols are associated with the CH4 and CO2 gas fluxes.</title>
        <authorList>
            <person name="Altshuler I."/>
            <person name="Hamel J."/>
            <person name="Turney S."/>
            <person name="Magnuson E."/>
            <person name="Levesque R."/>
            <person name="Greer C."/>
            <person name="Whyte L.G."/>
        </authorList>
    </citation>
    <scope>NUCLEOTIDE SEQUENCE [LARGE SCALE GENOMIC DNA]</scope>
    <source>
        <strain evidence="1 2">S9.3B</strain>
    </source>
</reference>
<dbReference type="AlphaFoldDB" id="A0A502EV71"/>
<dbReference type="RefSeq" id="WP_140887275.1">
    <property type="nucleotide sequence ID" value="NZ_RCZP01000068.1"/>
</dbReference>